<dbReference type="Pfam" id="PF20750">
    <property type="entry name" value="PAP_NTPase"/>
    <property type="match status" value="1"/>
</dbReference>
<dbReference type="GO" id="GO:0046872">
    <property type="term" value="F:metal ion binding"/>
    <property type="evidence" value="ECO:0007669"/>
    <property type="project" value="UniProtKB-KW"/>
</dbReference>
<dbReference type="GO" id="GO:1990817">
    <property type="term" value="F:poly(A) RNA polymerase activity"/>
    <property type="evidence" value="ECO:0007669"/>
    <property type="project" value="UniProtKB-EC"/>
</dbReference>
<comment type="cofactor">
    <cofactor evidence="2">
        <name>Mg(2+)</name>
        <dbReference type="ChEBI" id="CHEBI:18420"/>
    </cofactor>
</comment>
<dbReference type="InterPro" id="IPR048840">
    <property type="entry name" value="PolA_pol_NTPase"/>
</dbReference>
<dbReference type="InterPro" id="IPR043519">
    <property type="entry name" value="NT_sf"/>
</dbReference>
<dbReference type="FunFam" id="3.30.70.590:FF:000002">
    <property type="entry name" value="Nuclear poly(A) polymerase 4"/>
    <property type="match status" value="1"/>
</dbReference>
<dbReference type="GO" id="GO:0031123">
    <property type="term" value="P:RNA 3'-end processing"/>
    <property type="evidence" value="ECO:0007669"/>
    <property type="project" value="InterPro"/>
</dbReference>
<comment type="cofactor">
    <cofactor evidence="1">
        <name>Mn(2+)</name>
        <dbReference type="ChEBI" id="CHEBI:29035"/>
    </cofactor>
</comment>
<dbReference type="SUPFAM" id="SSF81631">
    <property type="entry name" value="PAP/OAS1 substrate-binding domain"/>
    <property type="match status" value="1"/>
</dbReference>
<evidence type="ECO:0000256" key="9">
    <source>
        <dbReference type="ARBA" id="ARBA00022723"/>
    </source>
</evidence>
<keyword evidence="12" id="KW-0460">Magnesium</keyword>
<evidence type="ECO:0000256" key="14">
    <source>
        <dbReference type="ARBA" id="ARBA00048830"/>
    </source>
</evidence>
<feature type="domain" description="Poly(A) polymerase nucleotidyltransferase" evidence="18">
    <location>
        <begin position="12"/>
        <end position="206"/>
    </location>
</feature>
<evidence type="ECO:0000256" key="8">
    <source>
        <dbReference type="ARBA" id="ARBA00022695"/>
    </source>
</evidence>
<dbReference type="SUPFAM" id="SSF55003">
    <property type="entry name" value="PAP/Archaeal CCA-adding enzyme, C-terminal domain"/>
    <property type="match status" value="1"/>
</dbReference>
<feature type="compositionally biased region" description="Basic and acidic residues" evidence="15">
    <location>
        <begin position="1"/>
        <end position="11"/>
    </location>
</feature>
<evidence type="ECO:0000256" key="6">
    <source>
        <dbReference type="ARBA" id="ARBA00022664"/>
    </source>
</evidence>
<feature type="region of interest" description="Disordered" evidence="15">
    <location>
        <begin position="1"/>
        <end position="21"/>
    </location>
</feature>
<keyword evidence="10" id="KW-0547">Nucleotide-binding</keyword>
<proteinExistence type="inferred from homology"/>
<comment type="caution">
    <text evidence="19">The sequence shown here is derived from an EMBL/GenBank/DDBJ whole genome shotgun (WGS) entry which is preliminary data.</text>
</comment>
<feature type="region of interest" description="Disordered" evidence="15">
    <location>
        <begin position="627"/>
        <end position="663"/>
    </location>
</feature>
<evidence type="ECO:0000256" key="7">
    <source>
        <dbReference type="ARBA" id="ARBA00022679"/>
    </source>
</evidence>
<evidence type="ECO:0000256" key="4">
    <source>
        <dbReference type="ARBA" id="ARBA00010912"/>
    </source>
</evidence>
<sequence>MAGSPPREKQHGVTKPISLAGPTEADIQRSADLEKFLVNAGLYESHQEALKREEVLNRIRLVVKDWVKHITRLRGYSDQMVENANALIFTFGSYRLGVHGPGADIDTLCVGPSYVTRDDDFFFILHEMLAQMEDVSELQPVPDAHVPVMKFKFQGISIDLLYASISLPVVPEDLDISHVSVLHKVDEPTVRSLNGCRVADQILKLVPNVENFRMTLRCLKFWAKRRGVYSNVTGFLGGVNWAILVARVCQLYPNAVPSMLVSRFFRVYTQWRWPNPVMLCSIEEDELGFSVWDPRKNPRDRTHHMPIITPAYPCMNSSYNVSTSTLRVMMEQFQYGNRVCEEIELNKAQWIALFEPYMFFESYKNYLQVDIIAANDDDLLSWKGWVESRLRQLTLMIERDTYGKLQCHPYPHEYVDTSKQCSHTAFFMGLQRKQGEKVEEGQQFDIRGTVDEFRHSVNMYTFWKRGMEIFVFHVRRRQIPSYVFPEGYKRVRSRASATHQGGKTSSDDGDGSRQLKRKKDLEDDDVKQMASERCKSFSPEGIGITSPEVFTCHKLVNLSSESPIEAVGNQENPNYSTPIIGALREPRFMEVEEQQQRAETIEGGSSCNSCAVTTPVCEVRLIQSMGHEGNSQGEGSAEGSNHPGSLATADSCESDSMPSMVGLQEESKPKAALGIALTLAPLDPDVQKPVIRFKCYYIPSEVVEAFAFYSLIDIVFKLFFVFNSMTAG</sequence>
<evidence type="ECO:0000256" key="10">
    <source>
        <dbReference type="ARBA" id="ARBA00022741"/>
    </source>
</evidence>
<keyword evidence="8" id="KW-0548">Nucleotidyltransferase</keyword>
<keyword evidence="11" id="KW-0067">ATP-binding</keyword>
<evidence type="ECO:0000259" key="17">
    <source>
        <dbReference type="Pfam" id="PF04928"/>
    </source>
</evidence>
<comment type="similarity">
    <text evidence="4">Belongs to the poly(A) polymerase family.</text>
</comment>
<comment type="catalytic activity">
    <reaction evidence="14">
        <text>RNA(n) + ATP = RNA(n)-3'-adenine ribonucleotide + diphosphate</text>
        <dbReference type="Rhea" id="RHEA:11332"/>
        <dbReference type="Rhea" id="RHEA-COMP:14527"/>
        <dbReference type="Rhea" id="RHEA-COMP:17347"/>
        <dbReference type="ChEBI" id="CHEBI:30616"/>
        <dbReference type="ChEBI" id="CHEBI:33019"/>
        <dbReference type="ChEBI" id="CHEBI:140395"/>
        <dbReference type="ChEBI" id="CHEBI:173115"/>
        <dbReference type="EC" id="2.7.7.19"/>
    </reaction>
</comment>
<evidence type="ECO:0000256" key="11">
    <source>
        <dbReference type="ARBA" id="ARBA00022840"/>
    </source>
</evidence>
<dbReference type="FunFam" id="1.10.1410.10:FF:000001">
    <property type="entry name" value="Putative poly(A) polymerase gamma"/>
    <property type="match status" value="1"/>
</dbReference>
<evidence type="ECO:0000259" key="16">
    <source>
        <dbReference type="Pfam" id="PF04926"/>
    </source>
</evidence>
<dbReference type="Gene3D" id="3.30.460.10">
    <property type="entry name" value="Beta Polymerase, domain 2"/>
    <property type="match status" value="1"/>
</dbReference>
<dbReference type="Gene3D" id="3.30.70.590">
    <property type="entry name" value="Poly(A) polymerase predicted RNA binding domain"/>
    <property type="match status" value="1"/>
</dbReference>
<dbReference type="EMBL" id="JAXIOK010000001">
    <property type="protein sequence ID" value="KAK4781183.1"/>
    <property type="molecule type" value="Genomic_DNA"/>
</dbReference>
<dbReference type="GO" id="GO:0006397">
    <property type="term" value="P:mRNA processing"/>
    <property type="evidence" value="ECO:0007669"/>
    <property type="project" value="UniProtKB-KW"/>
</dbReference>
<evidence type="ECO:0000313" key="19">
    <source>
        <dbReference type="EMBL" id="KAK4781183.1"/>
    </source>
</evidence>
<evidence type="ECO:0000259" key="18">
    <source>
        <dbReference type="Pfam" id="PF20750"/>
    </source>
</evidence>
<keyword evidence="20" id="KW-1185">Reference proteome</keyword>
<evidence type="ECO:0000313" key="20">
    <source>
        <dbReference type="Proteomes" id="UP001345219"/>
    </source>
</evidence>
<dbReference type="FunFam" id="3.30.460.10:FF:000002">
    <property type="entry name" value="Poly(A) polymerase alpha, putative"/>
    <property type="match status" value="1"/>
</dbReference>
<comment type="subcellular location">
    <subcellularLocation>
        <location evidence="3">Nucleus</location>
    </subcellularLocation>
</comment>
<dbReference type="PANTHER" id="PTHR10682">
    <property type="entry name" value="POLY A POLYMERASE"/>
    <property type="match status" value="1"/>
</dbReference>
<feature type="domain" description="Poly(A) polymerase central" evidence="17">
    <location>
        <begin position="211"/>
        <end position="355"/>
    </location>
</feature>
<dbReference type="EC" id="2.7.7.19" evidence="5"/>
<dbReference type="SUPFAM" id="SSF81301">
    <property type="entry name" value="Nucleotidyltransferase"/>
    <property type="match status" value="1"/>
</dbReference>
<evidence type="ECO:0000256" key="15">
    <source>
        <dbReference type="SAM" id="MobiDB-lite"/>
    </source>
</evidence>
<keyword evidence="6" id="KW-0507">mRNA processing</keyword>
<keyword evidence="13" id="KW-0539">Nucleus</keyword>
<reference evidence="19 20" key="1">
    <citation type="journal article" date="2023" name="Hortic Res">
        <title>Pangenome of water caltrop reveals structural variations and asymmetric subgenome divergence after allopolyploidization.</title>
        <authorList>
            <person name="Zhang X."/>
            <person name="Chen Y."/>
            <person name="Wang L."/>
            <person name="Yuan Y."/>
            <person name="Fang M."/>
            <person name="Shi L."/>
            <person name="Lu R."/>
            <person name="Comes H.P."/>
            <person name="Ma Y."/>
            <person name="Chen Y."/>
            <person name="Huang G."/>
            <person name="Zhou Y."/>
            <person name="Zheng Z."/>
            <person name="Qiu Y."/>
        </authorList>
    </citation>
    <scope>NUCLEOTIDE SEQUENCE [LARGE SCALE GENOMIC DNA]</scope>
    <source>
        <tissue evidence="19">Roots</tissue>
    </source>
</reference>
<dbReference type="Pfam" id="PF04928">
    <property type="entry name" value="PAP_central"/>
    <property type="match status" value="1"/>
</dbReference>
<keyword evidence="7" id="KW-0808">Transferase</keyword>
<feature type="domain" description="Poly(A) polymerase RNA-binding" evidence="16">
    <location>
        <begin position="359"/>
        <end position="417"/>
    </location>
</feature>
<dbReference type="Pfam" id="PF04926">
    <property type="entry name" value="PAP_RNA-bind"/>
    <property type="match status" value="1"/>
</dbReference>
<dbReference type="InterPro" id="IPR011068">
    <property type="entry name" value="NuclTrfase_I-like_C"/>
</dbReference>
<evidence type="ECO:0000256" key="5">
    <source>
        <dbReference type="ARBA" id="ARBA00012388"/>
    </source>
</evidence>
<dbReference type="AlphaFoldDB" id="A0AAN7L2T0"/>
<accession>A0AAN7L2T0</accession>
<evidence type="ECO:0000256" key="2">
    <source>
        <dbReference type="ARBA" id="ARBA00001946"/>
    </source>
</evidence>
<protein>
    <recommendedName>
        <fullName evidence="5">polynucleotide adenylyltransferase</fullName>
        <ecNumber evidence="5">2.7.7.19</ecNumber>
    </recommendedName>
</protein>
<dbReference type="GO" id="GO:0005634">
    <property type="term" value="C:nucleus"/>
    <property type="evidence" value="ECO:0007669"/>
    <property type="project" value="UniProtKB-SubCell"/>
</dbReference>
<feature type="region of interest" description="Disordered" evidence="15">
    <location>
        <begin position="493"/>
        <end position="532"/>
    </location>
</feature>
<evidence type="ECO:0000256" key="3">
    <source>
        <dbReference type="ARBA" id="ARBA00004123"/>
    </source>
</evidence>
<evidence type="ECO:0000256" key="12">
    <source>
        <dbReference type="ARBA" id="ARBA00022842"/>
    </source>
</evidence>
<gene>
    <name evidence="19" type="ORF">SAY87_017289</name>
</gene>
<dbReference type="CDD" id="cd05402">
    <property type="entry name" value="NT_PAP_TUTase"/>
    <property type="match status" value="1"/>
</dbReference>
<dbReference type="Gene3D" id="1.10.1410.10">
    <property type="match status" value="1"/>
</dbReference>
<evidence type="ECO:0000256" key="1">
    <source>
        <dbReference type="ARBA" id="ARBA00001936"/>
    </source>
</evidence>
<dbReference type="GO" id="GO:0005524">
    <property type="term" value="F:ATP binding"/>
    <property type="evidence" value="ECO:0007669"/>
    <property type="project" value="UniProtKB-KW"/>
</dbReference>
<dbReference type="GO" id="GO:0003723">
    <property type="term" value="F:RNA binding"/>
    <property type="evidence" value="ECO:0007669"/>
    <property type="project" value="InterPro"/>
</dbReference>
<keyword evidence="9" id="KW-0479">Metal-binding</keyword>
<dbReference type="InterPro" id="IPR007012">
    <property type="entry name" value="PolA_pol_cen_dom"/>
</dbReference>
<feature type="compositionally biased region" description="Polar residues" evidence="15">
    <location>
        <begin position="629"/>
        <end position="643"/>
    </location>
</feature>
<dbReference type="Proteomes" id="UP001345219">
    <property type="component" value="Chromosome 13"/>
</dbReference>
<evidence type="ECO:0000256" key="13">
    <source>
        <dbReference type="ARBA" id="ARBA00023242"/>
    </source>
</evidence>
<organism evidence="19 20">
    <name type="scientific">Trapa incisa</name>
    <dbReference type="NCBI Taxonomy" id="236973"/>
    <lineage>
        <taxon>Eukaryota</taxon>
        <taxon>Viridiplantae</taxon>
        <taxon>Streptophyta</taxon>
        <taxon>Embryophyta</taxon>
        <taxon>Tracheophyta</taxon>
        <taxon>Spermatophyta</taxon>
        <taxon>Magnoliopsida</taxon>
        <taxon>eudicotyledons</taxon>
        <taxon>Gunneridae</taxon>
        <taxon>Pentapetalae</taxon>
        <taxon>rosids</taxon>
        <taxon>malvids</taxon>
        <taxon>Myrtales</taxon>
        <taxon>Lythraceae</taxon>
        <taxon>Trapa</taxon>
    </lineage>
</organism>
<dbReference type="InterPro" id="IPR007010">
    <property type="entry name" value="PolA_pol_RNA-bd_dom"/>
</dbReference>
<name>A0AAN7L2T0_9MYRT</name>
<dbReference type="PANTHER" id="PTHR10682:SF22">
    <property type="entry name" value="POLYNUCLEOTIDE ADENYLYLTRANSFERASE"/>
    <property type="match status" value="1"/>
</dbReference>